<sequence>MRNMIRFGLADRTVMSDKLQVEVEYVLTPLGRRSMGILHGVRQLREVVY</sequence>
<organism evidence="1 2">
    <name type="scientific">Candidatus Nitronereus thalassa</name>
    <dbReference type="NCBI Taxonomy" id="3020898"/>
    <lineage>
        <taxon>Bacteria</taxon>
        <taxon>Pseudomonadati</taxon>
        <taxon>Nitrospirota</taxon>
        <taxon>Nitrospiria</taxon>
        <taxon>Nitrospirales</taxon>
        <taxon>Nitrospiraceae</taxon>
        <taxon>Candidatus Nitronereus</taxon>
    </lineage>
</organism>
<evidence type="ECO:0000313" key="2">
    <source>
        <dbReference type="Proteomes" id="UP001250932"/>
    </source>
</evidence>
<comment type="caution">
    <text evidence="1">The sequence shown here is derived from an EMBL/GenBank/DDBJ whole genome shotgun (WGS) entry which is preliminary data.</text>
</comment>
<protein>
    <recommendedName>
        <fullName evidence="3">HTH hxlR-type domain-containing protein</fullName>
    </recommendedName>
</protein>
<reference evidence="1 2" key="1">
    <citation type="journal article" date="2023" name="ISME J.">
        <title>Cultivation and genomic characterization of novel and ubiquitous marine nitrite-oxidizing bacteria from the Nitrospirales.</title>
        <authorList>
            <person name="Mueller A.J."/>
            <person name="Daebeler A."/>
            <person name="Herbold C.W."/>
            <person name="Kirkegaard R.H."/>
            <person name="Daims H."/>
        </authorList>
    </citation>
    <scope>NUCLEOTIDE SEQUENCE [LARGE SCALE GENOMIC DNA]</scope>
    <source>
        <strain evidence="1 2">EB</strain>
    </source>
</reference>
<dbReference type="RefSeq" id="WP_313833442.1">
    <property type="nucleotide sequence ID" value="NZ_JAQOUE010000001.1"/>
</dbReference>
<evidence type="ECO:0000313" key="1">
    <source>
        <dbReference type="EMBL" id="MDT7042967.1"/>
    </source>
</evidence>
<evidence type="ECO:0008006" key="3">
    <source>
        <dbReference type="Google" id="ProtNLM"/>
    </source>
</evidence>
<proteinExistence type="predicted"/>
<gene>
    <name evidence="1" type="ORF">PPG34_11435</name>
</gene>
<name>A0ABU3K9C3_9BACT</name>
<accession>A0ABU3K9C3</accession>
<dbReference type="Proteomes" id="UP001250932">
    <property type="component" value="Unassembled WGS sequence"/>
</dbReference>
<keyword evidence="2" id="KW-1185">Reference proteome</keyword>
<dbReference type="EMBL" id="JAQOUE010000001">
    <property type="protein sequence ID" value="MDT7042967.1"/>
    <property type="molecule type" value="Genomic_DNA"/>
</dbReference>